<sequence length="436" mass="50701">MGTNKSVSKDLAPLKFPKLHPETVVCDYLHSKTINNVIRKYPEWDVPRTDPAAELVVKKRELHGANTRLANKRQDAVQRRREIDELWKDLEDREEMLKSNFIKFNKFVKENQEKKERAERKIVEERAFILKRETEIENLSSKYDFMCRIRSKMEKNIRKHKLYENYLLAFTEMFPLFYNLDAILDRYEALAEARKVLADRQENDLSSLEEAKARMLRMTEENTLALMGLHNVMADLETRYESAKNKALHWETMVTSIKDTLAERLEDLQEIRQSAWTVYLAMCKRKEIEPKLAEHDVENQLLFIKSTIGELKKIIKIAQKRATKEMSGKSEGGVCKQNGRDCSPPGLPDKRTLAHCQHRTDLISKKNFGRHGSPKSALDCNCCFGDFIANCVDRQFAPTLGVLPETRTSYRFEQIYDKLTSDKPTIKCASNSTSNR</sequence>
<proteinExistence type="predicted"/>
<feature type="coiled-coil region" evidence="2">
    <location>
        <begin position="198"/>
        <end position="246"/>
    </location>
</feature>
<dbReference type="GO" id="GO:0005856">
    <property type="term" value="C:cytoskeleton"/>
    <property type="evidence" value="ECO:0007669"/>
    <property type="project" value="UniProtKB-ARBA"/>
</dbReference>
<dbReference type="InterPro" id="IPR051147">
    <property type="entry name" value="CFAP_domain-containing"/>
</dbReference>
<protein>
    <recommendedName>
        <fullName evidence="3">DUF4200 domain-containing protein</fullName>
    </recommendedName>
</protein>
<feature type="domain" description="DUF4200" evidence="3">
    <location>
        <begin position="56"/>
        <end position="171"/>
    </location>
</feature>
<accession>A0AAN7Q3C2</accession>
<dbReference type="Proteomes" id="UP001353858">
    <property type="component" value="Unassembled WGS sequence"/>
</dbReference>
<dbReference type="InterPro" id="IPR025252">
    <property type="entry name" value="DUF4200"/>
</dbReference>
<dbReference type="EMBL" id="JARPUR010000004">
    <property type="protein sequence ID" value="KAK4878015.1"/>
    <property type="molecule type" value="Genomic_DNA"/>
</dbReference>
<organism evidence="4 5">
    <name type="scientific">Aquatica leii</name>
    <dbReference type="NCBI Taxonomy" id="1421715"/>
    <lineage>
        <taxon>Eukaryota</taxon>
        <taxon>Metazoa</taxon>
        <taxon>Ecdysozoa</taxon>
        <taxon>Arthropoda</taxon>
        <taxon>Hexapoda</taxon>
        <taxon>Insecta</taxon>
        <taxon>Pterygota</taxon>
        <taxon>Neoptera</taxon>
        <taxon>Endopterygota</taxon>
        <taxon>Coleoptera</taxon>
        <taxon>Polyphaga</taxon>
        <taxon>Elateriformia</taxon>
        <taxon>Elateroidea</taxon>
        <taxon>Lampyridae</taxon>
        <taxon>Luciolinae</taxon>
        <taxon>Aquatica</taxon>
    </lineage>
</organism>
<name>A0AAN7Q3C2_9COLE</name>
<evidence type="ECO:0000259" key="3">
    <source>
        <dbReference type="Pfam" id="PF13863"/>
    </source>
</evidence>
<comment type="caution">
    <text evidence="4">The sequence shown here is derived from an EMBL/GenBank/DDBJ whole genome shotgun (WGS) entry which is preliminary data.</text>
</comment>
<dbReference type="Pfam" id="PF13863">
    <property type="entry name" value="DUF4200"/>
    <property type="match status" value="1"/>
</dbReference>
<evidence type="ECO:0000256" key="1">
    <source>
        <dbReference type="ARBA" id="ARBA00023054"/>
    </source>
</evidence>
<gene>
    <name evidence="4" type="ORF">RN001_010521</name>
</gene>
<dbReference type="AlphaFoldDB" id="A0AAN7Q3C2"/>
<keyword evidence="5" id="KW-1185">Reference proteome</keyword>
<evidence type="ECO:0000313" key="5">
    <source>
        <dbReference type="Proteomes" id="UP001353858"/>
    </source>
</evidence>
<keyword evidence="1 2" id="KW-0175">Coiled coil</keyword>
<evidence type="ECO:0000256" key="2">
    <source>
        <dbReference type="SAM" id="Coils"/>
    </source>
</evidence>
<reference evidence="5" key="1">
    <citation type="submission" date="2023-01" db="EMBL/GenBank/DDBJ databases">
        <title>Key to firefly adult light organ development and bioluminescence: homeobox transcription factors regulate luciferase expression and transportation to peroxisome.</title>
        <authorList>
            <person name="Fu X."/>
        </authorList>
    </citation>
    <scope>NUCLEOTIDE SEQUENCE [LARGE SCALE GENOMIC DNA]</scope>
</reference>
<dbReference type="PANTHER" id="PTHR21683">
    <property type="entry name" value="COILED-COIL DOMAIN-CONTAINING PROTEIN 42 LIKE-2-LIKE-RELATED"/>
    <property type="match status" value="1"/>
</dbReference>
<evidence type="ECO:0000313" key="4">
    <source>
        <dbReference type="EMBL" id="KAK4878015.1"/>
    </source>
</evidence>
<dbReference type="PANTHER" id="PTHR21683:SF2">
    <property type="entry name" value="COILED-COIL DOMAIN-CONTAINING PROTEIN 42 LIKE-2-LIKE"/>
    <property type="match status" value="1"/>
</dbReference>